<evidence type="ECO:0000256" key="1">
    <source>
        <dbReference type="ARBA" id="ARBA00009374"/>
    </source>
</evidence>
<evidence type="ECO:0000256" key="4">
    <source>
        <dbReference type="PROSITE-ProRule" id="PRU01131"/>
    </source>
</evidence>
<organism evidence="6 7">
    <name type="scientific">Tripterygium wilfordii</name>
    <name type="common">Thunder God vine</name>
    <dbReference type="NCBI Taxonomy" id="458696"/>
    <lineage>
        <taxon>Eukaryota</taxon>
        <taxon>Viridiplantae</taxon>
        <taxon>Streptophyta</taxon>
        <taxon>Embryophyta</taxon>
        <taxon>Tracheophyta</taxon>
        <taxon>Spermatophyta</taxon>
        <taxon>Magnoliopsida</taxon>
        <taxon>eudicotyledons</taxon>
        <taxon>Gunneridae</taxon>
        <taxon>Pentapetalae</taxon>
        <taxon>rosids</taxon>
        <taxon>fabids</taxon>
        <taxon>Celastrales</taxon>
        <taxon>Celastraceae</taxon>
        <taxon>Tripterygium</taxon>
    </lineage>
</organism>
<dbReference type="InParanoid" id="A0A7J7CSM1"/>
<protein>
    <recommendedName>
        <fullName evidence="5">FLZ-type domain-containing protein</fullName>
    </recommendedName>
</protein>
<evidence type="ECO:0000256" key="3">
    <source>
        <dbReference type="ARBA" id="ARBA00022771"/>
    </source>
</evidence>
<evidence type="ECO:0000313" key="6">
    <source>
        <dbReference type="EMBL" id="KAF5736886.1"/>
    </source>
</evidence>
<evidence type="ECO:0000313" key="7">
    <source>
        <dbReference type="Proteomes" id="UP000593562"/>
    </source>
</evidence>
<dbReference type="PROSITE" id="PS51795">
    <property type="entry name" value="ZF_FLZ"/>
    <property type="match status" value="1"/>
</dbReference>
<dbReference type="GO" id="GO:0008270">
    <property type="term" value="F:zinc ion binding"/>
    <property type="evidence" value="ECO:0007669"/>
    <property type="project" value="UniProtKB-KW"/>
</dbReference>
<dbReference type="AlphaFoldDB" id="A0A7J7CSM1"/>
<sequence>MDLRVYERKINYYFIEEEVVKIVEELWSPTVEKVARFLNDESYYNVVRGAEKELGSPQSAHGFIRPKDRKPAEACSRNSSLHNLNTIENYFALHEEVLFHIHKHSAKTQFVLSVCWFLCYKILVKELSFMASSGIRMRMVRSSSQGEVGLLSHLRPWNSSFEKKKNPATIAKPVQRTVAESMPKVAKKEEQGQHQPCVFTIGSPERKKDDKGSKKNGFGDFFKNCCLCKKQLARDKHVFCYSDCSFCSPGCRDDWIALDGFDKEPITLTQPFADYVRTRQQQKNQKNSGWCPVKKWCTKVIVLSDKE</sequence>
<comment type="similarity">
    <text evidence="1">Belongs to the FLZ family.</text>
</comment>
<keyword evidence="3" id="KW-0862">Zinc</keyword>
<name>A0A7J7CSM1_TRIWF</name>
<evidence type="ECO:0000256" key="2">
    <source>
        <dbReference type="ARBA" id="ARBA00022723"/>
    </source>
</evidence>
<dbReference type="Pfam" id="PF04570">
    <property type="entry name" value="zf-FLZ"/>
    <property type="match status" value="1"/>
</dbReference>
<reference evidence="6 7" key="1">
    <citation type="journal article" date="2020" name="Nat. Commun.">
        <title>Genome of Tripterygium wilfordii and identification of cytochrome P450 involved in triptolide biosynthesis.</title>
        <authorList>
            <person name="Tu L."/>
            <person name="Su P."/>
            <person name="Zhang Z."/>
            <person name="Gao L."/>
            <person name="Wang J."/>
            <person name="Hu T."/>
            <person name="Zhou J."/>
            <person name="Zhang Y."/>
            <person name="Zhao Y."/>
            <person name="Liu Y."/>
            <person name="Song Y."/>
            <person name="Tong Y."/>
            <person name="Lu Y."/>
            <person name="Yang J."/>
            <person name="Xu C."/>
            <person name="Jia M."/>
            <person name="Peters R.J."/>
            <person name="Huang L."/>
            <person name="Gao W."/>
        </authorList>
    </citation>
    <scope>NUCLEOTIDE SEQUENCE [LARGE SCALE GENOMIC DNA]</scope>
    <source>
        <strain evidence="7">cv. XIE 37</strain>
        <tissue evidence="6">Leaf</tissue>
    </source>
</reference>
<gene>
    <name evidence="6" type="ORF">HS088_TW14G01041</name>
</gene>
<keyword evidence="7" id="KW-1185">Reference proteome</keyword>
<accession>A0A7J7CSM1</accession>
<dbReference type="InterPro" id="IPR007650">
    <property type="entry name" value="Zf-FLZ_dom"/>
</dbReference>
<evidence type="ECO:0000259" key="5">
    <source>
        <dbReference type="PROSITE" id="PS51795"/>
    </source>
</evidence>
<feature type="domain" description="FLZ-type" evidence="5">
    <location>
        <begin position="220"/>
        <end position="263"/>
    </location>
</feature>
<dbReference type="EMBL" id="JAAARO010000014">
    <property type="protein sequence ID" value="KAF5736886.1"/>
    <property type="molecule type" value="Genomic_DNA"/>
</dbReference>
<keyword evidence="3" id="KW-0863">Zinc-finger</keyword>
<proteinExistence type="inferred from homology"/>
<dbReference type="Proteomes" id="UP000593562">
    <property type="component" value="Unassembled WGS sequence"/>
</dbReference>
<comment type="caution">
    <text evidence="6">The sequence shown here is derived from an EMBL/GenBank/DDBJ whole genome shotgun (WGS) entry which is preliminary data.</text>
</comment>
<keyword evidence="2" id="KW-0479">Metal-binding</keyword>
<feature type="zinc finger region" description="FLZ-type" evidence="4">
    <location>
        <begin position="220"/>
        <end position="263"/>
    </location>
</feature>